<evidence type="ECO:0000256" key="6">
    <source>
        <dbReference type="ARBA" id="ARBA00023136"/>
    </source>
</evidence>
<evidence type="ECO:0000256" key="7">
    <source>
        <dbReference type="RuleBase" id="RU362091"/>
    </source>
</evidence>
<feature type="transmembrane region" description="Helical" evidence="8">
    <location>
        <begin position="188"/>
        <end position="209"/>
    </location>
</feature>
<name>A0AAU8A5V6_9FIRM</name>
<evidence type="ECO:0000313" key="9">
    <source>
        <dbReference type="EMBL" id="XCC61188.1"/>
    </source>
</evidence>
<keyword evidence="6 8" id="KW-0472">Membrane</keyword>
<gene>
    <name evidence="9" type="ORF">PUP29_06495</name>
</gene>
<feature type="transmembrane region" description="Helical" evidence="8">
    <location>
        <begin position="47"/>
        <end position="64"/>
    </location>
</feature>
<keyword evidence="4 8" id="KW-0812">Transmembrane</keyword>
<feature type="transmembrane region" description="Helical" evidence="8">
    <location>
        <begin position="268"/>
        <end position="294"/>
    </location>
</feature>
<dbReference type="EMBL" id="CP117826">
    <property type="protein sequence ID" value="XCC61188.1"/>
    <property type="molecule type" value="Genomic_DNA"/>
</dbReference>
<feature type="transmembrane region" description="Helical" evidence="8">
    <location>
        <begin position="314"/>
        <end position="342"/>
    </location>
</feature>
<keyword evidence="3" id="KW-0813">Transport</keyword>
<dbReference type="PANTHER" id="PTHR48086:SF10">
    <property type="entry name" value="AGR155CP"/>
    <property type="match status" value="1"/>
</dbReference>
<accession>A0AAU8A5V6</accession>
<feature type="transmembrane region" description="Helical" evidence="8">
    <location>
        <begin position="120"/>
        <end position="148"/>
    </location>
</feature>
<dbReference type="InterPro" id="IPR038377">
    <property type="entry name" value="Na/Glc_symporter_sf"/>
</dbReference>
<feature type="transmembrane region" description="Helical" evidence="8">
    <location>
        <begin position="154"/>
        <end position="181"/>
    </location>
</feature>
<reference evidence="9" key="1">
    <citation type="submission" date="2023-02" db="EMBL/GenBank/DDBJ databases">
        <title>Gut commensal Christensenella minuta modulates host metabolism via a new class of secondary bile acids.</title>
        <authorList>
            <person name="Liu C."/>
        </authorList>
    </citation>
    <scope>NUCLEOTIDE SEQUENCE</scope>
    <source>
        <strain evidence="9">CA70</strain>
    </source>
</reference>
<evidence type="ECO:0000256" key="5">
    <source>
        <dbReference type="ARBA" id="ARBA00022989"/>
    </source>
</evidence>
<dbReference type="InterPro" id="IPR050277">
    <property type="entry name" value="Sodium:Solute_Symporter"/>
</dbReference>
<evidence type="ECO:0000256" key="4">
    <source>
        <dbReference type="ARBA" id="ARBA00022692"/>
    </source>
</evidence>
<organism evidence="9">
    <name type="scientific">Christensenella massiliensis</name>
    <dbReference type="NCBI Taxonomy" id="1805714"/>
    <lineage>
        <taxon>Bacteria</taxon>
        <taxon>Bacillati</taxon>
        <taxon>Bacillota</taxon>
        <taxon>Clostridia</taxon>
        <taxon>Christensenellales</taxon>
        <taxon>Christensenellaceae</taxon>
        <taxon>Christensenella</taxon>
    </lineage>
</organism>
<evidence type="ECO:0008006" key="10">
    <source>
        <dbReference type="Google" id="ProtNLM"/>
    </source>
</evidence>
<feature type="transmembrane region" description="Helical" evidence="8">
    <location>
        <begin position="387"/>
        <end position="408"/>
    </location>
</feature>
<evidence type="ECO:0000256" key="8">
    <source>
        <dbReference type="SAM" id="Phobius"/>
    </source>
</evidence>
<feature type="transmembrane region" description="Helical" evidence="8">
    <location>
        <begin position="363"/>
        <end position="381"/>
    </location>
</feature>
<dbReference type="AlphaFoldDB" id="A0AAU8A5V6"/>
<feature type="transmembrane region" description="Helical" evidence="8">
    <location>
        <begin position="6"/>
        <end position="27"/>
    </location>
</feature>
<dbReference type="PANTHER" id="PTHR48086">
    <property type="entry name" value="SODIUM/PROLINE SYMPORTER-RELATED"/>
    <property type="match status" value="1"/>
</dbReference>
<proteinExistence type="inferred from homology"/>
<dbReference type="GO" id="GO:0015606">
    <property type="term" value="F:spermidine transmembrane transporter activity"/>
    <property type="evidence" value="ECO:0007669"/>
    <property type="project" value="TreeGrafter"/>
</dbReference>
<dbReference type="PROSITE" id="PS50283">
    <property type="entry name" value="NA_SOLUT_SYMP_3"/>
    <property type="match status" value="1"/>
</dbReference>
<keyword evidence="5 8" id="KW-1133">Transmembrane helix</keyword>
<dbReference type="Pfam" id="PF00474">
    <property type="entry name" value="SSF"/>
    <property type="match status" value="1"/>
</dbReference>
<dbReference type="RefSeq" id="WP_079546661.1">
    <property type="nucleotide sequence ID" value="NZ_CP117826.1"/>
</dbReference>
<dbReference type="GO" id="GO:0005886">
    <property type="term" value="C:plasma membrane"/>
    <property type="evidence" value="ECO:0007669"/>
    <property type="project" value="TreeGrafter"/>
</dbReference>
<feature type="transmembrane region" description="Helical" evidence="8">
    <location>
        <begin position="415"/>
        <end position="434"/>
    </location>
</feature>
<protein>
    <recommendedName>
        <fullName evidence="10">Sodium:solute symporter family protein</fullName>
    </recommendedName>
</protein>
<sequence length="475" mass="50115">MNSFAIILIVLSLAVGIVIAILGTHFAKKKMKHEEAYFTAGRNISTGFMTASFIAYAVGTGLIFSPGESAYTTGVTAMIGYALAISLAFIVFVPISKRIKTMIPEGHTLGEYTNTRYGKFMYVVSLAVSIIYMFILFISNMIGAAIMFKYVAGVPMLLSIIVIGIPTIYFASFGGVTATIFTAGLQSLLVTPLLFFPAFMCLFDVGGISQIYGAIEAVSPNFLNIFDEAGLEFAAMIIIGVVSAELLNQTLWQRIYTAKDQKVIKKSLISAAVMVFPMTIVAAALGLFAVGLGVDVPHTSIASGMTVATALPEWAVMLFCLVVVVAASSTGGDALSGFSSIVSIDIARPLKKGNISEKNMVRIGRIGAVAIGIAGLIIASFEPSVLQTLLLADLLASAAVVPTITGLYSKRISGTAAALATIAGIAVGLPFYVMGESFTSFSLALAVSTVITIIGHIACKKEFDFELLKTNIKEL</sequence>
<feature type="transmembrane region" description="Helical" evidence="8">
    <location>
        <begin position="440"/>
        <end position="459"/>
    </location>
</feature>
<comment type="subcellular location">
    <subcellularLocation>
        <location evidence="1">Membrane</location>
        <topology evidence="1">Multi-pass membrane protein</topology>
    </subcellularLocation>
</comment>
<feature type="transmembrane region" description="Helical" evidence="8">
    <location>
        <begin position="70"/>
        <end position="93"/>
    </location>
</feature>
<evidence type="ECO:0000256" key="1">
    <source>
        <dbReference type="ARBA" id="ARBA00004141"/>
    </source>
</evidence>
<feature type="transmembrane region" description="Helical" evidence="8">
    <location>
        <begin position="229"/>
        <end position="247"/>
    </location>
</feature>
<dbReference type="Gene3D" id="1.20.1730.10">
    <property type="entry name" value="Sodium/glucose cotransporter"/>
    <property type="match status" value="1"/>
</dbReference>
<evidence type="ECO:0000256" key="3">
    <source>
        <dbReference type="ARBA" id="ARBA00022448"/>
    </source>
</evidence>
<comment type="similarity">
    <text evidence="2 7">Belongs to the sodium:solute symporter (SSF) (TC 2.A.21) family.</text>
</comment>
<evidence type="ECO:0000256" key="2">
    <source>
        <dbReference type="ARBA" id="ARBA00006434"/>
    </source>
</evidence>
<dbReference type="InterPro" id="IPR001734">
    <property type="entry name" value="Na/solute_symporter"/>
</dbReference>